<sequence>MEKKQPFRALSKICLNNWHYIDRKILTFSQGINFFTGHSGSGKSTVIDALQIVLYANTDGRAFFNKAAADDSDRSLIEYLRGMVNIGENNEFQYLRNKNFSSTIVLEFEQTDTKKKQCVGVVFDVDTATNEVGRLFFWHTGGLLENQYRADRRCLTTAEVREYLQRSFSPDEYYCGPSNERFRRQLYDIYLGGLDMEKFPRLFKRAIPFRMNIKLEDFVKEYICMEQDIHIEDLQESVMQYGRLRSRIEETIAEVHCLQEIREKYEAYEKNCADVEACDYQIRQLEILQLRGKAQELSDRISTGKEELIRLTDMKTSLEERQENLRKEYEGVLLRIADSGYSALEKELSSVNEVLERLQGSRARWQQTAAGLAMWKQKDVVSSRTLQDIESFESGNIDDKALGRLKDSLASVREGLEEELKDTEAGLREIKREEKGTREELRDLKLGKKAYPRELEEARYELRNRLQEKCGKIVRVQILADMLDVRSDTWHNAVEGYLGNNKLLLVVEPGYVKDALEIYRDMDRKYYRTAVLDTEKVLEYSRQKGEAREGSLAEEVTSAEPCVKAYIDFLLGNVIKCGSAEELRQQKIGITADCILYQGFRMQHINPDNYTRRAYIGETSMRQRIRRLEKRSQELQERRLPLQAEKEELQETIRIEWLSRPEDEYRQWKEDILEIDIKEKRKQNILKEMEKLQSGVLSAWEEKKKSLLSKQEEVTDSLQKLQENLWKIQNDGDRLKRAAIEVNEELALKEKEVIRNEKHEKEFKKFLEERRTSNYEYLKSQRINARSVLENARNISFSGLVEARAAYLKTYPNRSFSATLTDNAPYDRLLSSLQCDELEEYRSAAKEQAQTAVEHFKEDFVYKIRSAIREAYQRRDELNRIISRLDFGKDKYQFVITKNKGPDGRYYKMFMDDSLSIHPSQLSENMENQLDLFTMEHEEEYGDMMNELISIFIPPENATREELEEARKNMEKYADYRTYLSFDMQQIVHGEKEMRIGLSRMIKKNSGGEGQNPLYIALLASFAQIYRINTPSRIRRTPTIRLVVLDEAFSKMDAEKVASCISLIRGLGFQAIISATNDKIQNYLENVDKTFVYANPNKRHISIQEFERTEYDQLRGDD</sequence>
<evidence type="ECO:0000256" key="1">
    <source>
        <dbReference type="SAM" id="Coils"/>
    </source>
</evidence>
<evidence type="ECO:0000313" key="3">
    <source>
        <dbReference type="Proteomes" id="UP000824116"/>
    </source>
</evidence>
<dbReference type="Pfam" id="PF13555">
    <property type="entry name" value="AAA_29"/>
    <property type="match status" value="1"/>
</dbReference>
<organism evidence="2 3">
    <name type="scientific">Candidatus Mediterraneibacter stercoravium</name>
    <dbReference type="NCBI Taxonomy" id="2838685"/>
    <lineage>
        <taxon>Bacteria</taxon>
        <taxon>Bacillati</taxon>
        <taxon>Bacillota</taxon>
        <taxon>Clostridia</taxon>
        <taxon>Lachnospirales</taxon>
        <taxon>Lachnospiraceae</taxon>
        <taxon>Mediterraneibacter</taxon>
    </lineage>
</organism>
<dbReference type="GO" id="GO:0006302">
    <property type="term" value="P:double-strand break repair"/>
    <property type="evidence" value="ECO:0007669"/>
    <property type="project" value="TreeGrafter"/>
</dbReference>
<dbReference type="InterPro" id="IPR027417">
    <property type="entry name" value="P-loop_NTPase"/>
</dbReference>
<dbReference type="PANTHER" id="PTHR32182:SF0">
    <property type="entry name" value="DNA REPLICATION AND REPAIR PROTEIN RECF"/>
    <property type="match status" value="1"/>
</dbReference>
<dbReference type="PANTHER" id="PTHR32182">
    <property type="entry name" value="DNA REPLICATION AND REPAIR PROTEIN RECF"/>
    <property type="match status" value="1"/>
</dbReference>
<feature type="coiled-coil region" evidence="1">
    <location>
        <begin position="618"/>
        <end position="738"/>
    </location>
</feature>
<dbReference type="Pfam" id="PF13558">
    <property type="entry name" value="SbcC_Walker_B"/>
    <property type="match status" value="1"/>
</dbReference>
<reference evidence="2" key="2">
    <citation type="submission" date="2021-04" db="EMBL/GenBank/DDBJ databases">
        <authorList>
            <person name="Gilroy R."/>
        </authorList>
    </citation>
    <scope>NUCLEOTIDE SEQUENCE</scope>
    <source>
        <strain evidence="2">CHK196-3914</strain>
    </source>
</reference>
<dbReference type="EMBL" id="DXAY01000129">
    <property type="protein sequence ID" value="HIZ74690.1"/>
    <property type="molecule type" value="Genomic_DNA"/>
</dbReference>
<gene>
    <name evidence="2" type="ORF">H9723_05525</name>
</gene>
<protein>
    <submittedName>
        <fullName evidence="2">Chromosome segregation protein SMC</fullName>
    </submittedName>
</protein>
<dbReference type="SUPFAM" id="SSF52540">
    <property type="entry name" value="P-loop containing nucleoside triphosphate hydrolases"/>
    <property type="match status" value="1"/>
</dbReference>
<comment type="caution">
    <text evidence="2">The sequence shown here is derived from an EMBL/GenBank/DDBJ whole genome shotgun (WGS) entry which is preliminary data.</text>
</comment>
<keyword evidence="1" id="KW-0175">Coiled coil</keyword>
<feature type="coiled-coil region" evidence="1">
    <location>
        <begin position="308"/>
        <end position="361"/>
    </location>
</feature>
<feature type="coiled-coil region" evidence="1">
    <location>
        <begin position="413"/>
        <end position="440"/>
    </location>
</feature>
<proteinExistence type="predicted"/>
<dbReference type="AlphaFoldDB" id="A0A9D2K0P0"/>
<dbReference type="GO" id="GO:0000731">
    <property type="term" value="P:DNA synthesis involved in DNA repair"/>
    <property type="evidence" value="ECO:0007669"/>
    <property type="project" value="TreeGrafter"/>
</dbReference>
<accession>A0A9D2K0P0</accession>
<evidence type="ECO:0000313" key="2">
    <source>
        <dbReference type="EMBL" id="HIZ74690.1"/>
    </source>
</evidence>
<dbReference type="Proteomes" id="UP000824116">
    <property type="component" value="Unassembled WGS sequence"/>
</dbReference>
<reference evidence="2" key="1">
    <citation type="journal article" date="2021" name="PeerJ">
        <title>Extensive microbial diversity within the chicken gut microbiome revealed by metagenomics and culture.</title>
        <authorList>
            <person name="Gilroy R."/>
            <person name="Ravi A."/>
            <person name="Getino M."/>
            <person name="Pursley I."/>
            <person name="Horton D.L."/>
            <person name="Alikhan N.F."/>
            <person name="Baker D."/>
            <person name="Gharbi K."/>
            <person name="Hall N."/>
            <person name="Watson M."/>
            <person name="Adriaenssens E.M."/>
            <person name="Foster-Nyarko E."/>
            <person name="Jarju S."/>
            <person name="Secka A."/>
            <person name="Antonio M."/>
            <person name="Oren A."/>
            <person name="Chaudhuri R.R."/>
            <person name="La Ragione R."/>
            <person name="Hildebrand F."/>
            <person name="Pallen M.J."/>
        </authorList>
    </citation>
    <scope>NUCLEOTIDE SEQUENCE</scope>
    <source>
        <strain evidence="2">CHK196-3914</strain>
    </source>
</reference>
<dbReference type="Gene3D" id="3.40.50.300">
    <property type="entry name" value="P-loop containing nucleotide triphosphate hydrolases"/>
    <property type="match status" value="1"/>
</dbReference>
<name>A0A9D2K0P0_9FIRM</name>